<comment type="similarity">
    <text evidence="1">Belongs to the MinC family.</text>
</comment>
<evidence type="ECO:0000256" key="2">
    <source>
        <dbReference type="ARBA" id="ARBA00046874"/>
    </source>
</evidence>
<evidence type="ECO:0000259" key="3">
    <source>
        <dbReference type="Pfam" id="PF22642"/>
    </source>
</evidence>
<dbReference type="SUPFAM" id="SSF63848">
    <property type="entry name" value="Cell-division inhibitor MinC, C-terminal domain"/>
    <property type="match status" value="1"/>
</dbReference>
<dbReference type="Pfam" id="PF22642">
    <property type="entry name" value="MinC_N_1"/>
    <property type="match status" value="1"/>
</dbReference>
<dbReference type="EMBL" id="PYLP01000001">
    <property type="protein sequence ID" value="PST42231.1"/>
    <property type="molecule type" value="Genomic_DNA"/>
</dbReference>
<feature type="domain" description="Septum site-determining protein MinC N-terminal" evidence="3">
    <location>
        <begin position="5"/>
        <end position="63"/>
    </location>
</feature>
<reference evidence="5" key="2">
    <citation type="journal article" date="2019" name="Int. J. Syst. Evol. Microbiol.">
        <title>Faecalibacillus intestinalis gen. nov., sp. nov. and Faecalibacillus faecis sp. nov., isolated from human faeces.</title>
        <authorList>
            <person name="Seo B."/>
            <person name="Jeon K."/>
            <person name="Baek I."/>
            <person name="Lee Y.M."/>
            <person name="Baek K."/>
            <person name="Ko G."/>
        </authorList>
    </citation>
    <scope>NUCLEOTIDE SEQUENCE</scope>
    <source>
        <strain evidence="5">SNUG30370</strain>
    </source>
</reference>
<evidence type="ECO:0000256" key="1">
    <source>
        <dbReference type="ARBA" id="ARBA00006291"/>
    </source>
</evidence>
<organism evidence="5 6">
    <name type="scientific">Faecalibacillus faecis</name>
    <dbReference type="NCBI Taxonomy" id="1982628"/>
    <lineage>
        <taxon>Bacteria</taxon>
        <taxon>Bacillati</taxon>
        <taxon>Bacillota</taxon>
        <taxon>Erysipelotrichia</taxon>
        <taxon>Erysipelotrichales</taxon>
        <taxon>Coprobacillaceae</taxon>
        <taxon>Faecalibacillus</taxon>
    </lineage>
</organism>
<dbReference type="Proteomes" id="UP001198439">
    <property type="component" value="Unassembled WGS sequence"/>
</dbReference>
<keyword evidence="6" id="KW-1185">Reference proteome</keyword>
<name>A0A2T3G467_9FIRM</name>
<evidence type="ECO:0000313" key="6">
    <source>
        <dbReference type="Proteomes" id="UP000241201"/>
    </source>
</evidence>
<sequence length="191" mass="22176">MYILVKNLNSRLIFVMNDEVQFNILLDELKSLLKQSFFKKEDYYPKAFFDFQCRILKEDEILAFFKVLVECQSLLFGGFVEKKTQKEQEIRMIEGSIHGGEVIEINEDTLITGKINPGAIIQLNAKLYVMQGVYGIIESNNSQASISSQVFKDATLRFFKKTIHHFTTFEMSLVYYKDDAIVIEKGDYIHV</sequence>
<dbReference type="AlphaFoldDB" id="A0A2T3G467"/>
<evidence type="ECO:0000313" key="5">
    <source>
        <dbReference type="EMBL" id="PST42231.1"/>
    </source>
</evidence>
<accession>A0A2T3G467</accession>
<dbReference type="RefSeq" id="WP_106987012.1">
    <property type="nucleotide sequence ID" value="NZ_DAWBWI010000374.1"/>
</dbReference>
<dbReference type="InterPro" id="IPR036145">
    <property type="entry name" value="MinC_C_sf"/>
</dbReference>
<protein>
    <recommendedName>
        <fullName evidence="3">Septum site-determining protein MinC N-terminal domain-containing protein</fullName>
    </recommendedName>
</protein>
<evidence type="ECO:0000313" key="4">
    <source>
        <dbReference type="EMBL" id="MCB8609468.1"/>
    </source>
</evidence>
<dbReference type="InterPro" id="IPR055219">
    <property type="entry name" value="MinC_N_1"/>
</dbReference>
<comment type="caution">
    <text evidence="5">The sequence shown here is derived from an EMBL/GenBank/DDBJ whole genome shotgun (WGS) entry which is preliminary data.</text>
</comment>
<proteinExistence type="inferred from homology"/>
<dbReference type="InterPro" id="IPR016098">
    <property type="entry name" value="CAP/MinC_C"/>
</dbReference>
<gene>
    <name evidence="5" type="ORF">C7U55_01345</name>
    <name evidence="4" type="ORF">LJD69_02510</name>
</gene>
<dbReference type="GeneID" id="77469751"/>
<dbReference type="EMBL" id="JAJDKZ010000005">
    <property type="protein sequence ID" value="MCB8609468.1"/>
    <property type="molecule type" value="Genomic_DNA"/>
</dbReference>
<dbReference type="GO" id="GO:0000902">
    <property type="term" value="P:cell morphogenesis"/>
    <property type="evidence" value="ECO:0007669"/>
    <property type="project" value="InterPro"/>
</dbReference>
<reference evidence="4" key="3">
    <citation type="submission" date="2021-10" db="EMBL/GenBank/DDBJ databases">
        <title>Collection of gut derived symbiotic bacterial strains cultured from healthy donors.</title>
        <authorList>
            <person name="Lin H."/>
            <person name="Littmann E."/>
            <person name="Kohout C."/>
            <person name="Pamer E.G."/>
        </authorList>
    </citation>
    <scope>NUCLEOTIDE SEQUENCE</scope>
    <source>
        <strain evidence="4">DFI.4.48</strain>
    </source>
</reference>
<reference evidence="6" key="1">
    <citation type="submission" date="2018-03" db="EMBL/GenBank/DDBJ databases">
        <title>Lachnoclostridium SNUG30370 gen.nov., sp.nov., isolated from human faeces.</title>
        <authorList>
            <person name="Seo B."/>
            <person name="Jeon K."/>
            <person name="Ko G."/>
        </authorList>
    </citation>
    <scope>NUCLEOTIDE SEQUENCE [LARGE SCALE GENOMIC DNA]</scope>
    <source>
        <strain evidence="6">SNUG30370</strain>
    </source>
</reference>
<comment type="subunit">
    <text evidence="2">Interacts with MinD and FtsZ.</text>
</comment>
<dbReference type="Proteomes" id="UP000241201">
    <property type="component" value="Unassembled WGS sequence"/>
</dbReference>
<dbReference type="Gene3D" id="2.160.20.70">
    <property type="match status" value="1"/>
</dbReference>